<name>A0A3M0FZN6_9ACTN</name>
<dbReference type="InterPro" id="IPR050836">
    <property type="entry name" value="SDS22/Internalin_LRR"/>
</dbReference>
<dbReference type="Pfam" id="PF12799">
    <property type="entry name" value="LRR_4"/>
    <property type="match status" value="1"/>
</dbReference>
<dbReference type="Proteomes" id="UP000275256">
    <property type="component" value="Unassembled WGS sequence"/>
</dbReference>
<feature type="chain" id="PRO_5018202741" evidence="3">
    <location>
        <begin position="29"/>
        <end position="506"/>
    </location>
</feature>
<gene>
    <name evidence="4" type="ORF">EAX62_13330</name>
</gene>
<dbReference type="PROSITE" id="PS51450">
    <property type="entry name" value="LRR"/>
    <property type="match status" value="6"/>
</dbReference>
<evidence type="ECO:0000256" key="2">
    <source>
        <dbReference type="ARBA" id="ARBA00022737"/>
    </source>
</evidence>
<evidence type="ECO:0000313" key="5">
    <source>
        <dbReference type="Proteomes" id="UP000275256"/>
    </source>
</evidence>
<evidence type="ECO:0000256" key="1">
    <source>
        <dbReference type="ARBA" id="ARBA00022614"/>
    </source>
</evidence>
<feature type="signal peptide" evidence="3">
    <location>
        <begin position="1"/>
        <end position="28"/>
    </location>
</feature>
<proteinExistence type="predicted"/>
<dbReference type="SUPFAM" id="SSF52058">
    <property type="entry name" value="L domain-like"/>
    <property type="match status" value="1"/>
</dbReference>
<dbReference type="Gene3D" id="3.80.10.10">
    <property type="entry name" value="Ribonuclease Inhibitor"/>
    <property type="match status" value="2"/>
</dbReference>
<protein>
    <submittedName>
        <fullName evidence="4">Leucine-rich repeat domain-containing protein</fullName>
    </submittedName>
</protein>
<sequence length="506" mass="54768">MKRKVAWALAAVMVAVSAAMGGTVPARADVNPYITEGTHHVNGRDWRTTCEPYSQTTRCRTEIKATQVSEVGGRFVVRTGWYFNNLTYLPSSRSLWKKNPLGSTGTFTGADGRTWSTVCDTAETGRNGCRTYAEARVIEPYQVNGVWHYKWVTRSIFNNIVQFTVAPVVKPSAPPVTTASVTLPDAKLRECINVSLRKPITSAIPVKVAATITDLDCTESKVSNLTGLEQFKNLETLYLDFNQISNLAPLRGLSKLQNLSLAGNAISDLRPLGPLTGLLSLDVSDNRIVDASPVRTLTSLELLSLSTNQVRNVAPVTGLIALTFLDLSENDISDVSGLRALTRLEGLSMAFTSVDSLAPLAGMKKLGFLDVTNAQISDVSALTSLTALEALFLDGNSVEDVTDLAGLKKLSMLSLSGNGITDVAPLAKLVNLEWLMLAINDITVVKPLATLPKLHILGLWDNPILDRASLDPLVARGCMVMFDEPDDQDDSWLPGIQAVSQMPARR</sequence>
<keyword evidence="1" id="KW-0433">Leucine-rich repeat</keyword>
<evidence type="ECO:0000313" key="4">
    <source>
        <dbReference type="EMBL" id="RMB58191.1"/>
    </source>
</evidence>
<dbReference type="OrthoDB" id="3734448at2"/>
<organism evidence="4 5">
    <name type="scientific">Tessaracoccus antarcticus</name>
    <dbReference type="NCBI Taxonomy" id="2479848"/>
    <lineage>
        <taxon>Bacteria</taxon>
        <taxon>Bacillati</taxon>
        <taxon>Actinomycetota</taxon>
        <taxon>Actinomycetes</taxon>
        <taxon>Propionibacteriales</taxon>
        <taxon>Propionibacteriaceae</taxon>
        <taxon>Tessaracoccus</taxon>
    </lineage>
</organism>
<dbReference type="SMART" id="SM00365">
    <property type="entry name" value="LRR_SD22"/>
    <property type="match status" value="8"/>
</dbReference>
<dbReference type="SMART" id="SM00369">
    <property type="entry name" value="LRR_TYP"/>
    <property type="match status" value="6"/>
</dbReference>
<dbReference type="PANTHER" id="PTHR46652:SF3">
    <property type="entry name" value="LEUCINE-RICH REPEAT-CONTAINING PROTEIN 9"/>
    <property type="match status" value="1"/>
</dbReference>
<dbReference type="InterPro" id="IPR032675">
    <property type="entry name" value="LRR_dom_sf"/>
</dbReference>
<dbReference type="RefSeq" id="WP_121902229.1">
    <property type="nucleotide sequence ID" value="NZ_REFW01000004.1"/>
</dbReference>
<keyword evidence="3" id="KW-0732">Signal</keyword>
<dbReference type="InterPro" id="IPR001611">
    <property type="entry name" value="Leu-rich_rpt"/>
</dbReference>
<dbReference type="InterPro" id="IPR025875">
    <property type="entry name" value="Leu-rich_rpt_4"/>
</dbReference>
<reference evidence="4 5" key="1">
    <citation type="submission" date="2018-10" db="EMBL/GenBank/DDBJ databases">
        <title>Tessaracoccus antarcticuss sp. nov., isolated from sediment.</title>
        <authorList>
            <person name="Zhou L.Y."/>
            <person name="Du Z.J."/>
        </authorList>
    </citation>
    <scope>NUCLEOTIDE SEQUENCE [LARGE SCALE GENOMIC DNA]</scope>
    <source>
        <strain evidence="4 5">JDX10</strain>
    </source>
</reference>
<dbReference type="InterPro" id="IPR003591">
    <property type="entry name" value="Leu-rich_rpt_typical-subtyp"/>
</dbReference>
<accession>A0A3M0FZN6</accession>
<dbReference type="Pfam" id="PF13516">
    <property type="entry name" value="LRR_6"/>
    <property type="match status" value="1"/>
</dbReference>
<keyword evidence="5" id="KW-1185">Reference proteome</keyword>
<dbReference type="PANTHER" id="PTHR46652">
    <property type="entry name" value="LEUCINE-RICH REPEAT AND IQ DOMAIN-CONTAINING PROTEIN 1-RELATED"/>
    <property type="match status" value="1"/>
</dbReference>
<keyword evidence="2" id="KW-0677">Repeat</keyword>
<dbReference type="EMBL" id="REFW01000004">
    <property type="protein sequence ID" value="RMB58191.1"/>
    <property type="molecule type" value="Genomic_DNA"/>
</dbReference>
<dbReference type="AlphaFoldDB" id="A0A3M0FZN6"/>
<comment type="caution">
    <text evidence="4">The sequence shown here is derived from an EMBL/GenBank/DDBJ whole genome shotgun (WGS) entry which is preliminary data.</text>
</comment>
<evidence type="ECO:0000256" key="3">
    <source>
        <dbReference type="SAM" id="SignalP"/>
    </source>
</evidence>